<feature type="region of interest" description="Disordered" evidence="1">
    <location>
        <begin position="54"/>
        <end position="88"/>
    </location>
</feature>
<dbReference type="Proteomes" id="UP000326367">
    <property type="component" value="Unassembled WGS sequence"/>
</dbReference>
<name>A0ABQ6SYM5_9GAMM</name>
<proteinExistence type="predicted"/>
<feature type="compositionally biased region" description="Basic and acidic residues" evidence="1">
    <location>
        <begin position="69"/>
        <end position="82"/>
    </location>
</feature>
<dbReference type="Gene3D" id="1.20.1260.80">
    <property type="match status" value="1"/>
</dbReference>
<feature type="chain" id="PRO_5045317988" description="Murein lipoprotein" evidence="2">
    <location>
        <begin position="28"/>
        <end position="88"/>
    </location>
</feature>
<accession>A0ABQ6SYM5</accession>
<evidence type="ECO:0000256" key="2">
    <source>
        <dbReference type="SAM" id="SignalP"/>
    </source>
</evidence>
<gene>
    <name evidence="3" type="ORF">FJU31_13710</name>
</gene>
<keyword evidence="4" id="KW-1185">Reference proteome</keyword>
<feature type="signal peptide" evidence="2">
    <location>
        <begin position="1"/>
        <end position="27"/>
    </location>
</feature>
<organism evidence="3 4">
    <name type="scientific">Stenotrophomonas cyclobalanopsidis</name>
    <dbReference type="NCBI Taxonomy" id="2771362"/>
    <lineage>
        <taxon>Bacteria</taxon>
        <taxon>Pseudomonadati</taxon>
        <taxon>Pseudomonadota</taxon>
        <taxon>Gammaproteobacteria</taxon>
        <taxon>Lysobacterales</taxon>
        <taxon>Lysobacteraceae</taxon>
        <taxon>Stenotrophomonas</taxon>
    </lineage>
</organism>
<evidence type="ECO:0000313" key="4">
    <source>
        <dbReference type="Proteomes" id="UP000326367"/>
    </source>
</evidence>
<evidence type="ECO:0000256" key="1">
    <source>
        <dbReference type="SAM" id="MobiDB-lite"/>
    </source>
</evidence>
<protein>
    <recommendedName>
        <fullName evidence="5">Murein lipoprotein</fullName>
    </recommendedName>
</protein>
<feature type="compositionally biased region" description="Low complexity" evidence="1">
    <location>
        <begin position="54"/>
        <end position="66"/>
    </location>
</feature>
<comment type="caution">
    <text evidence="3">The sequence shown here is derived from an EMBL/GenBank/DDBJ whole genome shotgun (WGS) entry which is preliminary data.</text>
</comment>
<evidence type="ECO:0000313" key="3">
    <source>
        <dbReference type="EMBL" id="KAA8996012.1"/>
    </source>
</evidence>
<dbReference type="EMBL" id="VYKI01000018">
    <property type="protein sequence ID" value="KAA8996012.1"/>
    <property type="molecule type" value="Genomic_DNA"/>
</dbReference>
<evidence type="ECO:0008006" key="5">
    <source>
        <dbReference type="Google" id="ProtNLM"/>
    </source>
</evidence>
<dbReference type="RefSeq" id="WP_108763660.1">
    <property type="nucleotide sequence ID" value="NZ_CP160633.1"/>
</dbReference>
<keyword evidence="2" id="KW-0732">Signal</keyword>
<sequence>MTLSTQHLKIARPLGVAILALSLGACASYKEDFAKVNSRLDALDVKVQGAAQSAESANQSAQQANQRLDQIEGRVQRLETAPRRTPRG</sequence>
<reference evidence="3 4" key="1">
    <citation type="journal article" date="2020" name="Antonie Van Leeuwenhoek">
        <title>Stenotrophomonas cyclobalanopsidis sp. nov., isolated from the leaf spot disease of Cyclobalanopsis patelliformis.</title>
        <authorList>
            <person name="Bian D.R."/>
            <person name="Xue H."/>
            <person name="Piao C.G."/>
            <person name="Li Y."/>
        </authorList>
    </citation>
    <scope>NUCLEOTIDE SEQUENCE [LARGE SCALE GENOMIC DNA]</scope>
    <source>
        <strain evidence="3 4">TPQG1-4</strain>
    </source>
</reference>